<feature type="chain" id="PRO_5045424796" evidence="5">
    <location>
        <begin position="25"/>
        <end position="272"/>
    </location>
</feature>
<dbReference type="InterPro" id="IPR002491">
    <property type="entry name" value="ABC_transptr_periplasmic_BD"/>
</dbReference>
<evidence type="ECO:0000259" key="6">
    <source>
        <dbReference type="PROSITE" id="PS50983"/>
    </source>
</evidence>
<keyword evidence="8" id="KW-1185">Reference proteome</keyword>
<dbReference type="PANTHER" id="PTHR30535:SF34">
    <property type="entry name" value="MOLYBDATE-BINDING PROTEIN MOLA"/>
    <property type="match status" value="1"/>
</dbReference>
<name>A0ABY2SUJ8_9HYPH</name>
<dbReference type="EMBL" id="SZPQ01000001">
    <property type="protein sequence ID" value="TKI08811.1"/>
    <property type="molecule type" value="Genomic_DNA"/>
</dbReference>
<dbReference type="Proteomes" id="UP000305202">
    <property type="component" value="Unassembled WGS sequence"/>
</dbReference>
<dbReference type="SUPFAM" id="SSF53807">
    <property type="entry name" value="Helical backbone' metal receptor"/>
    <property type="match status" value="1"/>
</dbReference>
<evidence type="ECO:0000256" key="1">
    <source>
        <dbReference type="ARBA" id="ARBA00022448"/>
    </source>
</evidence>
<keyword evidence="3" id="KW-0574">Periplasm</keyword>
<evidence type="ECO:0000256" key="3">
    <source>
        <dbReference type="ARBA" id="ARBA00022764"/>
    </source>
</evidence>
<keyword evidence="2 5" id="KW-0732">Signal</keyword>
<dbReference type="HAMAP" id="MF_01000">
    <property type="entry name" value="BtuF"/>
    <property type="match status" value="1"/>
</dbReference>
<evidence type="ECO:0000313" key="8">
    <source>
        <dbReference type="Proteomes" id="UP000305202"/>
    </source>
</evidence>
<sequence>MSGRRLHRLFLLACLLAASFAVPAAQRVVSLAPHLTELAYAAGMGDTLVAASAWSDYPPAARKLERVASWQGINVERILALKPDLILAWRGGNPQRQLDQLASFGIPVRYIDPVSIEGLARALDSLAADSPHPEQARRAAQAIRRQAAELKKRYAANAPTRVFIQFGTQPLFTAGRQTLQNEVLELCNAHNIFADSPVPWPQVSREQVIIRKPQFIVTVGDDNRIPQVRAFWGPQLSVPVIALNDDWFSRAGPRILLAADKLCRALAAPRRH</sequence>
<dbReference type="PANTHER" id="PTHR30535">
    <property type="entry name" value="VITAMIN B12-BINDING PROTEIN"/>
    <property type="match status" value="1"/>
</dbReference>
<protein>
    <submittedName>
        <fullName evidence="7">Vitamin B12 ABC transporter substrate-binding protein BtuF</fullName>
    </submittedName>
</protein>
<keyword evidence="1" id="KW-0813">Transport</keyword>
<dbReference type="InterPro" id="IPR050902">
    <property type="entry name" value="ABC_Transporter_SBP"/>
</dbReference>
<feature type="domain" description="Fe/B12 periplasmic-binding" evidence="6">
    <location>
        <begin position="27"/>
        <end position="272"/>
    </location>
</feature>
<accession>A0ABY2SUJ8</accession>
<dbReference type="Pfam" id="PF01497">
    <property type="entry name" value="Peripla_BP_2"/>
    <property type="match status" value="1"/>
</dbReference>
<reference evidence="7 8" key="1">
    <citation type="submission" date="2019-04" db="EMBL/GenBank/DDBJ databases">
        <authorList>
            <person name="Li M."/>
            <person name="Gao C."/>
        </authorList>
    </citation>
    <scope>NUCLEOTIDE SEQUENCE [LARGE SCALE GENOMIC DNA]</scope>
    <source>
        <strain evidence="7 8">BGMRC 2031</strain>
    </source>
</reference>
<dbReference type="InterPro" id="IPR023544">
    <property type="entry name" value="ABC_transptr_vit_B12-bd"/>
</dbReference>
<dbReference type="PROSITE" id="PS50983">
    <property type="entry name" value="FE_B12_PBP"/>
    <property type="match status" value="1"/>
</dbReference>
<comment type="caution">
    <text evidence="7">The sequence shown here is derived from an EMBL/GenBank/DDBJ whole genome shotgun (WGS) entry which is preliminary data.</text>
</comment>
<dbReference type="NCBIfam" id="NF002894">
    <property type="entry name" value="PRK03379.1"/>
    <property type="match status" value="1"/>
</dbReference>
<evidence type="ECO:0000256" key="4">
    <source>
        <dbReference type="ARBA" id="ARBA00023157"/>
    </source>
</evidence>
<keyword evidence="4" id="KW-1015">Disulfide bond</keyword>
<gene>
    <name evidence="7" type="primary">btuF</name>
    <name evidence="7" type="ORF">FCN80_01805</name>
</gene>
<dbReference type="InterPro" id="IPR054828">
    <property type="entry name" value="Vit_B12_bind_prot"/>
</dbReference>
<evidence type="ECO:0000256" key="5">
    <source>
        <dbReference type="SAM" id="SignalP"/>
    </source>
</evidence>
<proteinExistence type="inferred from homology"/>
<feature type="signal peptide" evidence="5">
    <location>
        <begin position="1"/>
        <end position="24"/>
    </location>
</feature>
<dbReference type="Gene3D" id="3.40.50.1980">
    <property type="entry name" value="Nitrogenase molybdenum iron protein domain"/>
    <property type="match status" value="2"/>
</dbReference>
<evidence type="ECO:0000313" key="7">
    <source>
        <dbReference type="EMBL" id="TKI08811.1"/>
    </source>
</evidence>
<dbReference type="NCBIfam" id="NF038402">
    <property type="entry name" value="TroA_like"/>
    <property type="match status" value="1"/>
</dbReference>
<organism evidence="7 8">
    <name type="scientific">Martelella alba</name>
    <dbReference type="NCBI Taxonomy" id="2590451"/>
    <lineage>
        <taxon>Bacteria</taxon>
        <taxon>Pseudomonadati</taxon>
        <taxon>Pseudomonadota</taxon>
        <taxon>Alphaproteobacteria</taxon>
        <taxon>Hyphomicrobiales</taxon>
        <taxon>Aurantimonadaceae</taxon>
        <taxon>Martelella</taxon>
    </lineage>
</organism>
<evidence type="ECO:0000256" key="2">
    <source>
        <dbReference type="ARBA" id="ARBA00022729"/>
    </source>
</evidence>
<dbReference type="CDD" id="cd01144">
    <property type="entry name" value="BtuF"/>
    <property type="match status" value="1"/>
</dbReference>